<dbReference type="RefSeq" id="WP_036201471.1">
    <property type="nucleotide sequence ID" value="NZ_AVCY01000003.1"/>
</dbReference>
<evidence type="ECO:0000313" key="1">
    <source>
        <dbReference type="EMBL" id="KGR74869.1"/>
    </source>
</evidence>
<comment type="caution">
    <text evidence="1">The sequence shown here is derived from an EMBL/GenBank/DDBJ whole genome shotgun (WGS) entry which is preliminary data.</text>
</comment>
<reference evidence="1 2" key="1">
    <citation type="submission" date="2014-02" db="EMBL/GenBank/DDBJ databases">
        <title>Draft genome sequence of Lysinibacillus sinduriensis JCM 15800.</title>
        <authorList>
            <person name="Zhang F."/>
            <person name="Wang G."/>
            <person name="Zhang L."/>
        </authorList>
    </citation>
    <scope>NUCLEOTIDE SEQUENCE [LARGE SCALE GENOMIC DNA]</scope>
    <source>
        <strain evidence="1 2">JCM 15800</strain>
    </source>
</reference>
<dbReference type="EMBL" id="JPVO01000053">
    <property type="protein sequence ID" value="KGR74869.1"/>
    <property type="molecule type" value="Genomic_DNA"/>
</dbReference>
<evidence type="ECO:0000313" key="2">
    <source>
        <dbReference type="Proteomes" id="UP000030408"/>
    </source>
</evidence>
<dbReference type="STRING" id="1384057.CD33_13970"/>
<organism evidence="1 2">
    <name type="scientific">Ureibacillus sinduriensis BLB-1 = JCM 15800</name>
    <dbReference type="NCBI Taxonomy" id="1384057"/>
    <lineage>
        <taxon>Bacteria</taxon>
        <taxon>Bacillati</taxon>
        <taxon>Bacillota</taxon>
        <taxon>Bacilli</taxon>
        <taxon>Bacillales</taxon>
        <taxon>Caryophanaceae</taxon>
        <taxon>Ureibacillus</taxon>
    </lineage>
</organism>
<sequence length="108" mass="12423">MKVTVTKEVAKAFEYLKEIRNYTSDNDLLSEHAEAITTKDWYDNLQPLNKVDLMTFAKMLINGYEVEATAEESILKYFNTTSWKQERDAVVFVLNTLKVKIPGVNDIA</sequence>
<protein>
    <submittedName>
        <fullName evidence="1">Uncharacterized protein</fullName>
    </submittedName>
</protein>
<proteinExistence type="predicted"/>
<dbReference type="Proteomes" id="UP000030408">
    <property type="component" value="Unassembled WGS sequence"/>
</dbReference>
<accession>A0A0A3HR64</accession>
<gene>
    <name evidence="1" type="ORF">CD33_13970</name>
</gene>
<dbReference type="AlphaFoldDB" id="A0A0A3HR64"/>
<keyword evidence="2" id="KW-1185">Reference proteome</keyword>
<name>A0A0A3HR64_9BACL</name>